<dbReference type="Proteomes" id="UP000002526">
    <property type="component" value="Chromosome"/>
</dbReference>
<dbReference type="OrthoDB" id="9779128at2"/>
<dbReference type="InterPro" id="IPR009009">
    <property type="entry name" value="RlpA-like_DPBB"/>
</dbReference>
<protein>
    <submittedName>
        <fullName evidence="2">Bll5198 protein</fullName>
    </submittedName>
</protein>
<name>Q89JS4_BRADU</name>
<dbReference type="InParanoid" id="Q89JS4"/>
<feature type="domain" description="RlpA-like protein double-psi beta-barrel" evidence="1">
    <location>
        <begin position="40"/>
        <end position="118"/>
    </location>
</feature>
<dbReference type="HOGENOM" id="CLU_1575480_0_0_5"/>
<proteinExistence type="predicted"/>
<dbReference type="EnsemblBacteria" id="BAC50463">
    <property type="protein sequence ID" value="BAC50463"/>
    <property type="gene ID" value="BAC50463"/>
</dbReference>
<organism evidence="2 3">
    <name type="scientific">Bradyrhizobium diazoefficiens (strain JCM 10833 / BCRC 13528 / IAM 13628 / NBRC 14792 / USDA 110)</name>
    <dbReference type="NCBI Taxonomy" id="224911"/>
    <lineage>
        <taxon>Bacteria</taxon>
        <taxon>Pseudomonadati</taxon>
        <taxon>Pseudomonadota</taxon>
        <taxon>Alphaproteobacteria</taxon>
        <taxon>Hyphomicrobiales</taxon>
        <taxon>Nitrobacteraceae</taxon>
        <taxon>Bradyrhizobium</taxon>
    </lineage>
</organism>
<dbReference type="SUPFAM" id="SSF50685">
    <property type="entry name" value="Barwin-like endoglucanases"/>
    <property type="match status" value="1"/>
</dbReference>
<keyword evidence="3" id="KW-1185">Reference proteome</keyword>
<dbReference type="STRING" id="224911.AAV28_23375"/>
<dbReference type="AlphaFoldDB" id="Q89JS4"/>
<accession>Q89JS4</accession>
<evidence type="ECO:0000313" key="2">
    <source>
        <dbReference type="EMBL" id="BAC50463.1"/>
    </source>
</evidence>
<evidence type="ECO:0000259" key="1">
    <source>
        <dbReference type="Pfam" id="PF03330"/>
    </source>
</evidence>
<dbReference type="PhylomeDB" id="Q89JS4"/>
<dbReference type="InterPro" id="IPR036908">
    <property type="entry name" value="RlpA-like_sf"/>
</dbReference>
<gene>
    <name evidence="2" type="ordered locus">bll5198</name>
</gene>
<dbReference type="KEGG" id="bja:bll5198"/>
<dbReference type="PANTHER" id="PTHR34183">
    <property type="entry name" value="ENDOLYTIC PEPTIDOGLYCAN TRANSGLYCOSYLASE RLPA"/>
    <property type="match status" value="1"/>
</dbReference>
<evidence type="ECO:0000313" key="3">
    <source>
        <dbReference type="Proteomes" id="UP000002526"/>
    </source>
</evidence>
<dbReference type="Pfam" id="PF03330">
    <property type="entry name" value="DPBB_1"/>
    <property type="match status" value="1"/>
</dbReference>
<dbReference type="eggNOG" id="COG0797">
    <property type="taxonomic scope" value="Bacteria"/>
</dbReference>
<dbReference type="EMBL" id="BA000040">
    <property type="protein sequence ID" value="BAC50463.1"/>
    <property type="molecule type" value="Genomic_DNA"/>
</dbReference>
<dbReference type="PANTHER" id="PTHR34183:SF8">
    <property type="entry name" value="ENDOLYTIC PEPTIDOGLYCAN TRANSGLYCOSYLASE RLPA-RELATED"/>
    <property type="match status" value="1"/>
</dbReference>
<dbReference type="Gene3D" id="2.40.40.10">
    <property type="entry name" value="RlpA-like domain"/>
    <property type="match status" value="1"/>
</dbReference>
<dbReference type="CDD" id="cd22268">
    <property type="entry name" value="DPBB_RlpA-like"/>
    <property type="match status" value="1"/>
</dbReference>
<reference evidence="3" key="1">
    <citation type="journal article" date="2002" name="DNA Res.">
        <title>Complete genomic sequence of nitrogen-fixing symbiotic bacterium Bradyrhizobium japonicum USDA110.</title>
        <authorList>
            <person name="Kaneko T."/>
            <person name="Nakamura Y."/>
            <person name="Sato S."/>
            <person name="Minamisawa K."/>
            <person name="Uchiumi T."/>
            <person name="Sasamoto S."/>
            <person name="Watanabe A."/>
            <person name="Idesawa K."/>
            <person name="Iriguchi M."/>
            <person name="Kawashima K."/>
            <person name="Kohara M."/>
            <person name="Matsumoto M."/>
            <person name="Shimpo S."/>
            <person name="Tsuruoka H."/>
            <person name="Wada T."/>
            <person name="Yamada M."/>
            <person name="Tabata S."/>
        </authorList>
    </citation>
    <scope>NUCLEOTIDE SEQUENCE [LARGE SCALE GENOMIC DNA]</scope>
    <source>
        <strain evidence="3">JCM 10833 / BCRC 13528 / IAM 13628 / NBRC 14792 / USDA 110</strain>
    </source>
</reference>
<sequence>MARRCRSASFKPEGSSMKRMVVTGIVLLSLSSVAEAHRLSGSATYYGGSDRLCGRRTASGGVLNCAAMTAAHRTLPFGTVLMVQSGGRSVQVTVTDRGPFTGAFLDLSPAAASALGCRCTHRNVTATIVQMGSGGTLVAGRDRQRPVAAAAMPGFFQPTEDVMRPLGAFGSSMAMAPAPRYHRRH</sequence>